<dbReference type="AlphaFoldDB" id="A0A9D2JWG2"/>
<protein>
    <submittedName>
        <fullName evidence="2">Uncharacterized protein</fullName>
    </submittedName>
</protein>
<organism evidence="2 3">
    <name type="scientific">Candidatus Prevotella avicola</name>
    <dbReference type="NCBI Taxonomy" id="2838738"/>
    <lineage>
        <taxon>Bacteria</taxon>
        <taxon>Pseudomonadati</taxon>
        <taxon>Bacteroidota</taxon>
        <taxon>Bacteroidia</taxon>
        <taxon>Bacteroidales</taxon>
        <taxon>Prevotellaceae</taxon>
        <taxon>Prevotella</taxon>
    </lineage>
</organism>
<sequence length="280" mass="30422">MKEIGTIALGRMNNGAHFLYVSNVLARAEADTKVSEKAAAQVSALKTAVAQEDRDLKLSQKSLLTDDIAQADHDRDQLYSGYKQAVKGFLNLPVENLAQAAKALNQHIIDYAIDPQEQLDKETGMLVNFLADLEGKYAEQVSALSLTPFVTALKEANERVRTFTADRTEERMTQTVGALKNSRKASDEAYRALVKWVNALALIEGETEYADFIDYVNTEITHYKREVIGQKSKAPDTSAGQGGASGDSDNDDDKPGQPGGGDDGKDEPVTPPDDNPSGEE</sequence>
<dbReference type="EMBL" id="DXBE01000061">
    <property type="protein sequence ID" value="HIZ69846.1"/>
    <property type="molecule type" value="Genomic_DNA"/>
</dbReference>
<dbReference type="Pfam" id="PF19775">
    <property type="entry name" value="DUF6261"/>
    <property type="match status" value="1"/>
</dbReference>
<feature type="region of interest" description="Disordered" evidence="1">
    <location>
        <begin position="227"/>
        <end position="280"/>
    </location>
</feature>
<evidence type="ECO:0000313" key="2">
    <source>
        <dbReference type="EMBL" id="HIZ69846.1"/>
    </source>
</evidence>
<dbReference type="Proteomes" id="UP000824055">
    <property type="component" value="Unassembled WGS sequence"/>
</dbReference>
<comment type="caution">
    <text evidence="2">The sequence shown here is derived from an EMBL/GenBank/DDBJ whole genome shotgun (WGS) entry which is preliminary data.</text>
</comment>
<gene>
    <name evidence="2" type="ORF">H9966_08215</name>
</gene>
<reference evidence="2" key="1">
    <citation type="journal article" date="2021" name="PeerJ">
        <title>Extensive microbial diversity within the chicken gut microbiome revealed by metagenomics and culture.</title>
        <authorList>
            <person name="Gilroy R."/>
            <person name="Ravi A."/>
            <person name="Getino M."/>
            <person name="Pursley I."/>
            <person name="Horton D.L."/>
            <person name="Alikhan N.F."/>
            <person name="Baker D."/>
            <person name="Gharbi K."/>
            <person name="Hall N."/>
            <person name="Watson M."/>
            <person name="Adriaenssens E.M."/>
            <person name="Foster-Nyarko E."/>
            <person name="Jarju S."/>
            <person name="Secka A."/>
            <person name="Antonio M."/>
            <person name="Oren A."/>
            <person name="Chaudhuri R.R."/>
            <person name="La Ragione R."/>
            <person name="Hildebrand F."/>
            <person name="Pallen M.J."/>
        </authorList>
    </citation>
    <scope>NUCLEOTIDE SEQUENCE</scope>
    <source>
        <strain evidence="2">ChiHecec3B27-8219</strain>
    </source>
</reference>
<evidence type="ECO:0000313" key="3">
    <source>
        <dbReference type="Proteomes" id="UP000824055"/>
    </source>
</evidence>
<reference evidence="2" key="2">
    <citation type="submission" date="2021-04" db="EMBL/GenBank/DDBJ databases">
        <authorList>
            <person name="Gilroy R."/>
        </authorList>
    </citation>
    <scope>NUCLEOTIDE SEQUENCE</scope>
    <source>
        <strain evidence="2">ChiHecec3B27-8219</strain>
    </source>
</reference>
<evidence type="ECO:0000256" key="1">
    <source>
        <dbReference type="SAM" id="MobiDB-lite"/>
    </source>
</evidence>
<accession>A0A9D2JWG2</accession>
<name>A0A9D2JWG2_9BACT</name>
<dbReference type="InterPro" id="IPR046228">
    <property type="entry name" value="DUF6261"/>
</dbReference>
<proteinExistence type="predicted"/>